<evidence type="ECO:0000313" key="1">
    <source>
        <dbReference type="EMBL" id="TDQ64046.1"/>
    </source>
</evidence>
<keyword evidence="1" id="KW-0808">Transferase</keyword>
<dbReference type="InterPro" id="IPR027417">
    <property type="entry name" value="P-loop_NTPase"/>
</dbReference>
<dbReference type="Proteomes" id="UP000295391">
    <property type="component" value="Unassembled WGS sequence"/>
</dbReference>
<dbReference type="SUPFAM" id="SSF52540">
    <property type="entry name" value="P-loop containing nucleoside triphosphate hydrolases"/>
    <property type="match status" value="1"/>
</dbReference>
<dbReference type="AlphaFoldDB" id="A0A4R6VPA3"/>
<gene>
    <name evidence="1" type="ORF">ATL17_2057</name>
</gene>
<name>A0A4R6VPA3_9HYPH</name>
<protein>
    <submittedName>
        <fullName evidence="1">Adenylate kinase family enzyme</fullName>
    </submittedName>
</protein>
<dbReference type="EMBL" id="SNYR01000002">
    <property type="protein sequence ID" value="TDQ64046.1"/>
    <property type="molecule type" value="Genomic_DNA"/>
</dbReference>
<dbReference type="OrthoDB" id="7210594at2"/>
<reference evidence="1 2" key="1">
    <citation type="submission" date="2019-03" db="EMBL/GenBank/DDBJ databases">
        <title>Genomic Encyclopedia of Type Strains, Phase III (KMG-III): the genomes of soil and plant-associated and newly described type strains.</title>
        <authorList>
            <person name="Whitman W."/>
        </authorList>
    </citation>
    <scope>NUCLEOTIDE SEQUENCE [LARGE SCALE GENOMIC DNA]</scope>
    <source>
        <strain evidence="1 2">CGMCC 1.7002</strain>
    </source>
</reference>
<dbReference type="Gene3D" id="3.40.50.300">
    <property type="entry name" value="P-loop containing nucleotide triphosphate hydrolases"/>
    <property type="match status" value="1"/>
</dbReference>
<keyword evidence="2" id="KW-1185">Reference proteome</keyword>
<organism evidence="1 2">
    <name type="scientific">Maritalea mobilis</name>
    <dbReference type="NCBI Taxonomy" id="483324"/>
    <lineage>
        <taxon>Bacteria</taxon>
        <taxon>Pseudomonadati</taxon>
        <taxon>Pseudomonadota</taxon>
        <taxon>Alphaproteobacteria</taxon>
        <taxon>Hyphomicrobiales</taxon>
        <taxon>Devosiaceae</taxon>
        <taxon>Maritalea</taxon>
    </lineage>
</organism>
<dbReference type="CDD" id="cd02019">
    <property type="entry name" value="NK"/>
    <property type="match status" value="1"/>
</dbReference>
<dbReference type="PANTHER" id="PTHR37816:SF3">
    <property type="entry name" value="MODULATES DNA TOPOLOGY"/>
    <property type="match status" value="1"/>
</dbReference>
<sequence length="165" mass="19007">MKIHVTGNSGAGKTTFAKELGNAISLPVFGLDKVVWQAGWQKTPPDQRTRLERELIERPDWIIEGVSAQVRQAADIIVFLDVSRPVAYARALMRNLPYLFKSRPELPQDCPEYKLALRHLKLVWNFKRQTRPNIMRDMHLHPEKFLVVKTKADRAAAISKLRLQK</sequence>
<dbReference type="InterPro" id="IPR052922">
    <property type="entry name" value="Cytidylate_Kinase-2"/>
</dbReference>
<dbReference type="PANTHER" id="PTHR37816">
    <property type="entry name" value="YALI0E33011P"/>
    <property type="match status" value="1"/>
</dbReference>
<keyword evidence="1" id="KW-0418">Kinase</keyword>
<dbReference type="RefSeq" id="WP_133572681.1">
    <property type="nucleotide sequence ID" value="NZ_SNYR01000002.1"/>
</dbReference>
<dbReference type="GO" id="GO:0016301">
    <property type="term" value="F:kinase activity"/>
    <property type="evidence" value="ECO:0007669"/>
    <property type="project" value="UniProtKB-KW"/>
</dbReference>
<evidence type="ECO:0000313" key="2">
    <source>
        <dbReference type="Proteomes" id="UP000295391"/>
    </source>
</evidence>
<proteinExistence type="predicted"/>
<comment type="caution">
    <text evidence="1">The sequence shown here is derived from an EMBL/GenBank/DDBJ whole genome shotgun (WGS) entry which is preliminary data.</text>
</comment>
<accession>A0A4R6VPA3</accession>